<accession>A0A346XRY6</accession>
<name>A0A346XRY6_9ACTN</name>
<evidence type="ECO:0000313" key="4">
    <source>
        <dbReference type="Proteomes" id="UP000264006"/>
    </source>
</evidence>
<keyword evidence="2" id="KW-0732">Signal</keyword>
<dbReference type="OrthoDB" id="3838061at2"/>
<evidence type="ECO:0000256" key="2">
    <source>
        <dbReference type="SAM" id="SignalP"/>
    </source>
</evidence>
<reference evidence="3 4" key="1">
    <citation type="submission" date="2018-09" db="EMBL/GenBank/DDBJ databases">
        <title>Complete genome sequence of Euzebya sp. DY32-46 isolated from seawater of Pacific Ocean.</title>
        <authorList>
            <person name="Xu L."/>
            <person name="Wu Y.-H."/>
            <person name="Xu X.-W."/>
        </authorList>
    </citation>
    <scope>NUCLEOTIDE SEQUENCE [LARGE SCALE GENOMIC DNA]</scope>
    <source>
        <strain evidence="3 4">DY32-46</strain>
    </source>
</reference>
<feature type="region of interest" description="Disordered" evidence="1">
    <location>
        <begin position="87"/>
        <end position="135"/>
    </location>
</feature>
<dbReference type="RefSeq" id="WP_114589852.1">
    <property type="nucleotide sequence ID" value="NZ_CP031165.1"/>
</dbReference>
<keyword evidence="4" id="KW-1185">Reference proteome</keyword>
<dbReference type="EMBL" id="CP031165">
    <property type="protein sequence ID" value="AXV04983.1"/>
    <property type="molecule type" value="Genomic_DNA"/>
</dbReference>
<sequence length="135" mass="14102">MKTLIIAVMGLAVALTLTLTPQPAEDVAEALLLGELNNDRAEGAPQQSVVAAWTMRDLLAIEASTVDHRPTVLLAAAVLILGLGTLTNLRGTNPTHATPVAAVPTPDRDTGTHDATLATSEEHGDQPEDAQLVDR</sequence>
<evidence type="ECO:0000313" key="3">
    <source>
        <dbReference type="EMBL" id="AXV04983.1"/>
    </source>
</evidence>
<feature type="compositionally biased region" description="Basic and acidic residues" evidence="1">
    <location>
        <begin position="120"/>
        <end position="135"/>
    </location>
</feature>
<organism evidence="3 4">
    <name type="scientific">Euzebya pacifica</name>
    <dbReference type="NCBI Taxonomy" id="1608957"/>
    <lineage>
        <taxon>Bacteria</taxon>
        <taxon>Bacillati</taxon>
        <taxon>Actinomycetota</taxon>
        <taxon>Nitriliruptoria</taxon>
        <taxon>Euzebyales</taxon>
    </lineage>
</organism>
<dbReference type="Proteomes" id="UP000264006">
    <property type="component" value="Chromosome"/>
</dbReference>
<dbReference type="AlphaFoldDB" id="A0A346XRY6"/>
<protein>
    <submittedName>
        <fullName evidence="3">Uncharacterized protein</fullName>
    </submittedName>
</protein>
<gene>
    <name evidence="3" type="ORF">DVS28_a0276</name>
</gene>
<proteinExistence type="predicted"/>
<evidence type="ECO:0000256" key="1">
    <source>
        <dbReference type="SAM" id="MobiDB-lite"/>
    </source>
</evidence>
<feature type="chain" id="PRO_5016599800" evidence="2">
    <location>
        <begin position="25"/>
        <end position="135"/>
    </location>
</feature>
<dbReference type="KEGG" id="euz:DVS28_a0276"/>
<feature type="signal peptide" evidence="2">
    <location>
        <begin position="1"/>
        <end position="24"/>
    </location>
</feature>